<organism evidence="2 3">
    <name type="scientific">Cladophialophora chaetospira</name>
    <dbReference type="NCBI Taxonomy" id="386627"/>
    <lineage>
        <taxon>Eukaryota</taxon>
        <taxon>Fungi</taxon>
        <taxon>Dikarya</taxon>
        <taxon>Ascomycota</taxon>
        <taxon>Pezizomycotina</taxon>
        <taxon>Eurotiomycetes</taxon>
        <taxon>Chaetothyriomycetidae</taxon>
        <taxon>Chaetothyriales</taxon>
        <taxon>Herpotrichiellaceae</taxon>
        <taxon>Cladophialophora</taxon>
    </lineage>
</organism>
<protein>
    <recommendedName>
        <fullName evidence="1">SET domain-containing protein</fullName>
    </recommendedName>
</protein>
<feature type="domain" description="SET" evidence="1">
    <location>
        <begin position="244"/>
        <end position="490"/>
    </location>
</feature>
<comment type="caution">
    <text evidence="2">The sequence shown here is derived from an EMBL/GenBank/DDBJ whole genome shotgun (WGS) entry which is preliminary data.</text>
</comment>
<gene>
    <name evidence="2" type="ORF">H2200_000710</name>
</gene>
<dbReference type="InterPro" id="IPR046341">
    <property type="entry name" value="SET_dom_sf"/>
</dbReference>
<proteinExistence type="predicted"/>
<dbReference type="SUPFAM" id="SSF82199">
    <property type="entry name" value="SET domain"/>
    <property type="match status" value="1"/>
</dbReference>
<evidence type="ECO:0000313" key="2">
    <source>
        <dbReference type="EMBL" id="KAJ9616989.1"/>
    </source>
</evidence>
<dbReference type="PROSITE" id="PS50280">
    <property type="entry name" value="SET"/>
    <property type="match status" value="1"/>
</dbReference>
<reference evidence="2" key="1">
    <citation type="submission" date="2022-10" db="EMBL/GenBank/DDBJ databases">
        <title>Culturing micro-colonial fungi from biological soil crusts in the Mojave desert and describing Neophaeococcomyces mojavensis, and introducing the new genera and species Taxawa tesnikishii.</title>
        <authorList>
            <person name="Kurbessoian T."/>
            <person name="Stajich J.E."/>
        </authorList>
    </citation>
    <scope>NUCLEOTIDE SEQUENCE</scope>
    <source>
        <strain evidence="2">TK_41</strain>
    </source>
</reference>
<name>A0AA39CPF0_9EURO</name>
<dbReference type="Proteomes" id="UP001172673">
    <property type="component" value="Unassembled WGS sequence"/>
</dbReference>
<keyword evidence="3" id="KW-1185">Reference proteome</keyword>
<dbReference type="EMBL" id="JAPDRK010000001">
    <property type="protein sequence ID" value="KAJ9616989.1"/>
    <property type="molecule type" value="Genomic_DNA"/>
</dbReference>
<dbReference type="InterPro" id="IPR001214">
    <property type="entry name" value="SET_dom"/>
</dbReference>
<dbReference type="AlphaFoldDB" id="A0AA39CPF0"/>
<accession>A0AA39CPF0</accession>
<evidence type="ECO:0000313" key="3">
    <source>
        <dbReference type="Proteomes" id="UP001172673"/>
    </source>
</evidence>
<sequence length="491" mass="54687">MASIDPIDRALVPYNLLPNSTVSVNNDLKPTVEAYLETLPKPKPFTKSDDISLVIKTLQDGGNWCREDWIIRAKSLIAHRVPELAAFDAHQAYLLAGGVYKGALKRQIKEERPFEEKNKILLVLSRALFLAGCYTESYLAIQLKVGNLDLDKPDDDASGLEVLRKASDTALHIVRDRYEGFEAVNGELCEYMLSPILRDGKVAVVKYPFIPEQFHDLSASAIDGLNERLSHLPNRYVTNFTSRCTIQKKETSATNGSSMGDTSSGVRYGVHVNQGVRKGEVLFVETTDLLARVKDPEVHEISITTCMNCLRDIPQNHLPTNQYPPKETFCNEACTREFSRHVHVPRKLFLLALSRAAVWVTDNEGRNPLEAPFIASLAANYGGTMNLSYDRHIAAAIDHLKGLDLEVSPGSEFDSAVLMNILARVQYNSRAFHDEIEGALVAVFTFFPFINEGSKANIVVDWDWEGKVAEVKVRAKRDLNAGDELFVGPVV</sequence>
<evidence type="ECO:0000259" key="1">
    <source>
        <dbReference type="PROSITE" id="PS50280"/>
    </source>
</evidence>